<dbReference type="OrthoDB" id="9812088at2"/>
<proteinExistence type="predicted"/>
<comment type="caution">
    <text evidence="1">The sequence shown here is derived from an EMBL/GenBank/DDBJ whole genome shotgun (WGS) entry which is preliminary data.</text>
</comment>
<gene>
    <name evidence="1" type="ORF">FEV53_12090</name>
</gene>
<keyword evidence="2" id="KW-1185">Reference proteome</keyword>
<dbReference type="Pfam" id="PF07030">
    <property type="entry name" value="Phage_Mu_Gp36"/>
    <property type="match status" value="1"/>
</dbReference>
<name>A0A547PW57_9RHOB</name>
<dbReference type="EMBL" id="VFSV01000020">
    <property type="protein sequence ID" value="TRD18390.1"/>
    <property type="molecule type" value="Genomic_DNA"/>
</dbReference>
<reference evidence="1 2" key="1">
    <citation type="submission" date="2019-06" db="EMBL/GenBank/DDBJ databases">
        <title>Paenimaribius caenipelagi gen. nov., sp. nov., isolated from a tidal flat.</title>
        <authorList>
            <person name="Yoon J.-H."/>
        </authorList>
    </citation>
    <scope>NUCLEOTIDE SEQUENCE [LARGE SCALE GENOMIC DNA]</scope>
    <source>
        <strain evidence="1 2">JBTF-M29</strain>
    </source>
</reference>
<dbReference type="Proteomes" id="UP000318590">
    <property type="component" value="Unassembled WGS sequence"/>
</dbReference>
<protein>
    <submittedName>
        <fullName evidence="1">DUF1320 domain-containing protein</fullName>
    </submittedName>
</protein>
<evidence type="ECO:0000313" key="1">
    <source>
        <dbReference type="EMBL" id="TRD18390.1"/>
    </source>
</evidence>
<organism evidence="1 2">
    <name type="scientific">Palleronia caenipelagi</name>
    <dbReference type="NCBI Taxonomy" id="2489174"/>
    <lineage>
        <taxon>Bacteria</taxon>
        <taxon>Pseudomonadati</taxon>
        <taxon>Pseudomonadota</taxon>
        <taxon>Alphaproteobacteria</taxon>
        <taxon>Rhodobacterales</taxon>
        <taxon>Roseobacteraceae</taxon>
        <taxon>Palleronia</taxon>
    </lineage>
</organism>
<dbReference type="AlphaFoldDB" id="A0A547PW57"/>
<accession>A0A547PW57</accession>
<evidence type="ECO:0000313" key="2">
    <source>
        <dbReference type="Proteomes" id="UP000318590"/>
    </source>
</evidence>
<dbReference type="InterPro" id="IPR009752">
    <property type="entry name" value="Phage_Mu_GpJ"/>
</dbReference>
<sequence>MAYATQDDIVTLYSEDALFVADRDDDGVADAVAIDRALDYASGEIDSYLAARYTLPLPTALPLLSQFCVDIALYRLALARDVLTEEHRRRYEDTLKHLKDIARGVAALNLPAPIDPETGAAEETGPNAVLITGPERVFTRDRMRGL</sequence>
<dbReference type="RefSeq" id="WP_142835062.1">
    <property type="nucleotide sequence ID" value="NZ_VFSV01000020.1"/>
</dbReference>